<keyword evidence="6 10" id="KW-0067">ATP-binding</keyword>
<feature type="domain" description="tRNA-specific 2-thiouridylase MnmA-like C-terminal" evidence="11">
    <location>
        <begin position="274"/>
        <end position="348"/>
    </location>
</feature>
<dbReference type="PANTHER" id="PTHR11933">
    <property type="entry name" value="TRNA 5-METHYLAMINOMETHYL-2-THIOURIDYLATE -METHYLTRANSFERASE"/>
    <property type="match status" value="1"/>
</dbReference>
<comment type="subcellular location">
    <subcellularLocation>
        <location evidence="10">Cytoplasm</location>
    </subcellularLocation>
</comment>
<evidence type="ECO:0000256" key="8">
    <source>
        <dbReference type="ARBA" id="ARBA00023157"/>
    </source>
</evidence>
<dbReference type="InterPro" id="IPR046885">
    <property type="entry name" value="MnmA-like_C"/>
</dbReference>
<evidence type="ECO:0000259" key="12">
    <source>
        <dbReference type="Pfam" id="PF20259"/>
    </source>
</evidence>
<gene>
    <name evidence="10 13" type="primary">mnmA</name>
    <name evidence="13" type="ORF">C4532_12235</name>
</gene>
<dbReference type="Pfam" id="PF03054">
    <property type="entry name" value="tRNA_Me_trans"/>
    <property type="match status" value="1"/>
</dbReference>
<dbReference type="GO" id="GO:0005737">
    <property type="term" value="C:cytoplasm"/>
    <property type="evidence" value="ECO:0007669"/>
    <property type="project" value="UniProtKB-SubCell"/>
</dbReference>
<dbReference type="FunFam" id="2.30.30.280:FF:000001">
    <property type="entry name" value="tRNA-specific 2-thiouridylase MnmA"/>
    <property type="match status" value="1"/>
</dbReference>
<keyword evidence="3 10" id="KW-0808">Transferase</keyword>
<feature type="site" description="Interaction with tRNA" evidence="10">
    <location>
        <position position="332"/>
    </location>
</feature>
<dbReference type="Pfam" id="PF20259">
    <property type="entry name" value="tRNA_Me_trans_M"/>
    <property type="match status" value="1"/>
</dbReference>
<sequence>MSGGVDSSTAAALLSQQGFEVIGITMKVWDDAGPSDEFKRRCCSASDADDARRVCARLRIPHYVSNAKAAFRRYVIEPFCAAYLMGRTPNPCIVCNTEIKFRLMLRRARALGASYVATGHYARISREETTGRYVLLKGRDPLKEQSYFLYQLTQNQLAHILFPLGEITKEQVRKKARELGLAIADKPESQEICFVLEGDYRKLLGQVAPEKLRPGPIVHVGGEILGSHTGIANYTIGQRRGLGIAHPKPLYVVGVNIEKNAVVVGTSEHLWASELIAEKLNWIAIKNLQEPLRVRARIRYKHEESPATIVPHENDSVLVRFEQPQRAITPGQSVVFYEGDIVIGGGIISLARQTVR</sequence>
<reference evidence="13 14" key="1">
    <citation type="journal article" date="2017" name="ISME J.">
        <title>Energy and carbon metabolisms in a deep terrestrial subsurface fluid microbial community.</title>
        <authorList>
            <person name="Momper L."/>
            <person name="Jungbluth S.P."/>
            <person name="Lee M.D."/>
            <person name="Amend J.P."/>
        </authorList>
    </citation>
    <scope>NUCLEOTIDE SEQUENCE [LARGE SCALE GENOMIC DNA]</scope>
    <source>
        <strain evidence="13">SURF_17</strain>
    </source>
</reference>
<dbReference type="FunFam" id="3.40.50.620:FF:000115">
    <property type="entry name" value="tRNA-specific 2-thiouridylase MnmA"/>
    <property type="match status" value="1"/>
</dbReference>
<evidence type="ECO:0000256" key="2">
    <source>
        <dbReference type="ARBA" id="ARBA00022555"/>
    </source>
</evidence>
<accession>A0A419EW84</accession>
<keyword evidence="8" id="KW-1015">Disulfide bond</keyword>
<dbReference type="InterPro" id="IPR046884">
    <property type="entry name" value="MnmA-like_central"/>
</dbReference>
<name>A0A419EW84_9BACT</name>
<keyword evidence="5 10" id="KW-0547">Nucleotide-binding</keyword>
<dbReference type="Gene3D" id="2.30.30.280">
    <property type="entry name" value="Adenine nucleotide alpha hydrolases-like domains"/>
    <property type="match status" value="1"/>
</dbReference>
<feature type="binding site" evidence="10">
    <location>
        <position position="26"/>
    </location>
    <ligand>
        <name>ATP</name>
        <dbReference type="ChEBI" id="CHEBI:30616"/>
    </ligand>
</feature>
<evidence type="ECO:0000256" key="3">
    <source>
        <dbReference type="ARBA" id="ARBA00022679"/>
    </source>
</evidence>
<dbReference type="EC" id="2.8.1.13" evidence="10"/>
<proteinExistence type="inferred from homology"/>
<dbReference type="Proteomes" id="UP000285961">
    <property type="component" value="Unassembled WGS sequence"/>
</dbReference>
<protein>
    <recommendedName>
        <fullName evidence="10">tRNA-specific 2-thiouridylase MnmA</fullName>
        <ecNumber evidence="10">2.8.1.13</ecNumber>
    </recommendedName>
</protein>
<dbReference type="Pfam" id="PF20258">
    <property type="entry name" value="tRNA_Me_trans_C"/>
    <property type="match status" value="1"/>
</dbReference>
<dbReference type="Gene3D" id="2.40.30.10">
    <property type="entry name" value="Translation factors"/>
    <property type="match status" value="1"/>
</dbReference>
<dbReference type="AlphaFoldDB" id="A0A419EW84"/>
<evidence type="ECO:0000256" key="6">
    <source>
        <dbReference type="ARBA" id="ARBA00022840"/>
    </source>
</evidence>
<dbReference type="NCBIfam" id="TIGR00420">
    <property type="entry name" value="trmU"/>
    <property type="match status" value="1"/>
</dbReference>
<keyword evidence="4 10" id="KW-0819">tRNA processing</keyword>
<comment type="caution">
    <text evidence="10">Lacks conserved residue(s) required for the propagation of feature annotation.</text>
</comment>
<feature type="binding site" evidence="10">
    <location>
        <position position="119"/>
    </location>
    <ligand>
        <name>ATP</name>
        <dbReference type="ChEBI" id="CHEBI:30616"/>
    </ligand>
</feature>
<comment type="caution">
    <text evidence="13">The sequence shown here is derived from an EMBL/GenBank/DDBJ whole genome shotgun (WGS) entry which is preliminary data.</text>
</comment>
<comment type="catalytic activity">
    <reaction evidence="9 10">
        <text>S-sulfanyl-L-cysteinyl-[protein] + uridine(34) in tRNA + AH2 + ATP = 2-thiouridine(34) in tRNA + L-cysteinyl-[protein] + A + AMP + diphosphate + H(+)</text>
        <dbReference type="Rhea" id="RHEA:47032"/>
        <dbReference type="Rhea" id="RHEA-COMP:10131"/>
        <dbReference type="Rhea" id="RHEA-COMP:11726"/>
        <dbReference type="Rhea" id="RHEA-COMP:11727"/>
        <dbReference type="Rhea" id="RHEA-COMP:11728"/>
        <dbReference type="ChEBI" id="CHEBI:13193"/>
        <dbReference type="ChEBI" id="CHEBI:15378"/>
        <dbReference type="ChEBI" id="CHEBI:17499"/>
        <dbReference type="ChEBI" id="CHEBI:29950"/>
        <dbReference type="ChEBI" id="CHEBI:30616"/>
        <dbReference type="ChEBI" id="CHEBI:33019"/>
        <dbReference type="ChEBI" id="CHEBI:61963"/>
        <dbReference type="ChEBI" id="CHEBI:65315"/>
        <dbReference type="ChEBI" id="CHEBI:87170"/>
        <dbReference type="ChEBI" id="CHEBI:456215"/>
        <dbReference type="EC" id="2.8.1.13"/>
    </reaction>
</comment>
<evidence type="ECO:0000256" key="10">
    <source>
        <dbReference type="HAMAP-Rule" id="MF_00144"/>
    </source>
</evidence>
<dbReference type="InterPro" id="IPR014729">
    <property type="entry name" value="Rossmann-like_a/b/a_fold"/>
</dbReference>
<dbReference type="SUPFAM" id="SSF52402">
    <property type="entry name" value="Adenine nucleotide alpha hydrolases-like"/>
    <property type="match status" value="1"/>
</dbReference>
<feature type="region of interest" description="Interaction with tRNA" evidence="10">
    <location>
        <begin position="143"/>
        <end position="145"/>
    </location>
</feature>
<evidence type="ECO:0000256" key="5">
    <source>
        <dbReference type="ARBA" id="ARBA00022741"/>
    </source>
</evidence>
<keyword evidence="2 10" id="KW-0820">tRNA-binding</keyword>
<feature type="site" description="Interaction with tRNA" evidence="10">
    <location>
        <position position="120"/>
    </location>
</feature>
<feature type="region of interest" description="Interaction with tRNA" evidence="10">
    <location>
        <begin position="299"/>
        <end position="300"/>
    </location>
</feature>
<dbReference type="PANTHER" id="PTHR11933:SF5">
    <property type="entry name" value="MITOCHONDRIAL TRNA-SPECIFIC 2-THIOURIDYLASE 1"/>
    <property type="match status" value="1"/>
</dbReference>
<dbReference type="GO" id="GO:0103016">
    <property type="term" value="F:tRNA-uridine 2-sulfurtransferase activity"/>
    <property type="evidence" value="ECO:0007669"/>
    <property type="project" value="UniProtKB-EC"/>
</dbReference>
<evidence type="ECO:0000256" key="4">
    <source>
        <dbReference type="ARBA" id="ARBA00022694"/>
    </source>
</evidence>
<keyword evidence="1 10" id="KW-0963">Cytoplasm</keyword>
<dbReference type="InterPro" id="IPR004506">
    <property type="entry name" value="MnmA-like"/>
</dbReference>
<keyword evidence="7 10" id="KW-0694">RNA-binding</keyword>
<evidence type="ECO:0000313" key="14">
    <source>
        <dbReference type="Proteomes" id="UP000285961"/>
    </source>
</evidence>
<dbReference type="GO" id="GO:0002143">
    <property type="term" value="P:tRNA wobble position uridine thiolation"/>
    <property type="evidence" value="ECO:0007669"/>
    <property type="project" value="TreeGrafter"/>
</dbReference>
<comment type="similarity">
    <text evidence="10">Belongs to the MnmA/TRMU family.</text>
</comment>
<evidence type="ECO:0000259" key="11">
    <source>
        <dbReference type="Pfam" id="PF20258"/>
    </source>
</evidence>
<dbReference type="FunFam" id="2.40.30.10:FF:000023">
    <property type="entry name" value="tRNA-specific 2-thiouridylase MnmA"/>
    <property type="match status" value="1"/>
</dbReference>
<evidence type="ECO:0000256" key="1">
    <source>
        <dbReference type="ARBA" id="ARBA00022490"/>
    </source>
</evidence>
<feature type="active site" description="Cysteine persulfide intermediate" evidence="10">
    <location>
        <position position="193"/>
    </location>
</feature>
<feature type="domain" description="tRNA-specific 2-thiouridylase MnmA-like central" evidence="12">
    <location>
        <begin position="204"/>
        <end position="265"/>
    </location>
</feature>
<evidence type="ECO:0000256" key="7">
    <source>
        <dbReference type="ARBA" id="ARBA00022884"/>
    </source>
</evidence>
<evidence type="ECO:0000313" key="13">
    <source>
        <dbReference type="EMBL" id="RJP68738.1"/>
    </source>
</evidence>
<dbReference type="Gene3D" id="3.40.50.620">
    <property type="entry name" value="HUPs"/>
    <property type="match status" value="1"/>
</dbReference>
<dbReference type="NCBIfam" id="NF001138">
    <property type="entry name" value="PRK00143.1"/>
    <property type="match status" value="1"/>
</dbReference>
<dbReference type="GO" id="GO:0005524">
    <property type="term" value="F:ATP binding"/>
    <property type="evidence" value="ECO:0007669"/>
    <property type="project" value="UniProtKB-KW"/>
</dbReference>
<organism evidence="13 14">
    <name type="scientific">Candidatus Abyssobacteria bacterium SURF_17</name>
    <dbReference type="NCBI Taxonomy" id="2093361"/>
    <lineage>
        <taxon>Bacteria</taxon>
        <taxon>Pseudomonadati</taxon>
        <taxon>Candidatus Hydrogenedentota</taxon>
        <taxon>Candidatus Abyssobacteria</taxon>
    </lineage>
</organism>
<comment type="function">
    <text evidence="10">Catalyzes the 2-thiolation of uridine at the wobble position (U34) of tRNA, leading to the formation of s(2)U34.</text>
</comment>
<dbReference type="CDD" id="cd01998">
    <property type="entry name" value="MnmA_TRMU-like"/>
    <property type="match status" value="1"/>
</dbReference>
<dbReference type="HAMAP" id="MF_00144">
    <property type="entry name" value="tRNA_thiouridyl_MnmA"/>
    <property type="match status" value="1"/>
</dbReference>
<feature type="active site" description="Nucleophile" evidence="10">
    <location>
        <position position="95"/>
    </location>
</feature>
<dbReference type="EMBL" id="QZKI01000089">
    <property type="protein sequence ID" value="RJP68738.1"/>
    <property type="molecule type" value="Genomic_DNA"/>
</dbReference>
<dbReference type="GO" id="GO:0000049">
    <property type="term" value="F:tRNA binding"/>
    <property type="evidence" value="ECO:0007669"/>
    <property type="project" value="UniProtKB-KW"/>
</dbReference>
<evidence type="ECO:0000256" key="9">
    <source>
        <dbReference type="ARBA" id="ARBA00051542"/>
    </source>
</evidence>
<dbReference type="InterPro" id="IPR023382">
    <property type="entry name" value="MnmA-like_central_sf"/>
</dbReference>